<proteinExistence type="predicted"/>
<sequence>MKMKIKCLMFFLLLALSLTFSGRGLAQSWAFKTNLANWALGASPNLTVEKAVALRYSVGIKGSYNWFWSKENQRMKHWMVKPEVRYWPQGSFTGHSFALQGMVAQYNFGGVKPPFGLYKNLRDHRYEGMGYGLGVGYNYLWRFGARSGVELGLDLGYVLFDYEKFKCVKCGTLMEKGVYHYFGLTGLSLSYVFFL</sequence>
<organism evidence="2 3">
    <name type="scientific">Porphyromonas canoris</name>
    <dbReference type="NCBI Taxonomy" id="36875"/>
    <lineage>
        <taxon>Bacteria</taxon>
        <taxon>Pseudomonadati</taxon>
        <taxon>Bacteroidota</taxon>
        <taxon>Bacteroidia</taxon>
        <taxon>Bacteroidales</taxon>
        <taxon>Porphyromonadaceae</taxon>
        <taxon>Porphyromonas</taxon>
    </lineage>
</organism>
<dbReference type="Proteomes" id="UP000030101">
    <property type="component" value="Unassembled WGS sequence"/>
</dbReference>
<feature type="signal peptide" evidence="1">
    <location>
        <begin position="1"/>
        <end position="26"/>
    </location>
</feature>
<reference evidence="2 3" key="1">
    <citation type="submission" date="2014-08" db="EMBL/GenBank/DDBJ databases">
        <title>Porphyromonas canoris strain:OH2762 Genome sequencing.</title>
        <authorList>
            <person name="Wallis C."/>
            <person name="Deusch O."/>
            <person name="O'Flynn C."/>
            <person name="Davis I."/>
            <person name="Jospin G."/>
            <person name="Darling A.E."/>
            <person name="Coil D.A."/>
            <person name="Alexiev A."/>
            <person name="Horsfall A."/>
            <person name="Kirkwood N."/>
            <person name="Harris S."/>
            <person name="Eisen J.A."/>
        </authorList>
    </citation>
    <scope>NUCLEOTIDE SEQUENCE [LARGE SCALE GENOMIC DNA]</scope>
    <source>
        <strain evidence="3">COT-108 OH2762</strain>
    </source>
</reference>
<evidence type="ECO:0008006" key="4">
    <source>
        <dbReference type="Google" id="ProtNLM"/>
    </source>
</evidence>
<dbReference type="InterPro" id="IPR021958">
    <property type="entry name" value="DUF3575"/>
</dbReference>
<evidence type="ECO:0000313" key="3">
    <source>
        <dbReference type="Proteomes" id="UP000030101"/>
    </source>
</evidence>
<feature type="chain" id="PRO_5047129602" description="DUF3575 domain-containing protein" evidence="1">
    <location>
        <begin position="27"/>
        <end position="195"/>
    </location>
</feature>
<evidence type="ECO:0000313" key="2">
    <source>
        <dbReference type="EMBL" id="KGN91970.1"/>
    </source>
</evidence>
<protein>
    <recommendedName>
        <fullName evidence="4">DUF3575 domain-containing protein</fullName>
    </recommendedName>
</protein>
<accession>A0ABR4XLZ9</accession>
<gene>
    <name evidence="2" type="ORF">HQ43_07930</name>
</gene>
<evidence type="ECO:0000256" key="1">
    <source>
        <dbReference type="SAM" id="SignalP"/>
    </source>
</evidence>
<name>A0ABR4XLZ9_9PORP</name>
<comment type="caution">
    <text evidence="2">The sequence shown here is derived from an EMBL/GenBank/DDBJ whole genome shotgun (WGS) entry which is preliminary data.</text>
</comment>
<dbReference type="RefSeq" id="WP_036791731.1">
    <property type="nucleotide sequence ID" value="NZ_JQZX01000008.1"/>
</dbReference>
<dbReference type="EMBL" id="JQZV01000013">
    <property type="protein sequence ID" value="KGN91970.1"/>
    <property type="molecule type" value="Genomic_DNA"/>
</dbReference>
<keyword evidence="3" id="KW-1185">Reference proteome</keyword>
<keyword evidence="1" id="KW-0732">Signal</keyword>
<dbReference type="Pfam" id="PF12099">
    <property type="entry name" value="DUF3575"/>
    <property type="match status" value="1"/>
</dbReference>